<dbReference type="Proteomes" id="UP000799779">
    <property type="component" value="Unassembled WGS sequence"/>
</dbReference>
<dbReference type="EMBL" id="ML977574">
    <property type="protein sequence ID" value="KAF2003124.1"/>
    <property type="molecule type" value="Genomic_DNA"/>
</dbReference>
<evidence type="ECO:0000313" key="2">
    <source>
        <dbReference type="Proteomes" id="UP000799779"/>
    </source>
</evidence>
<gene>
    <name evidence="1" type="ORF">P154DRAFT_520470</name>
</gene>
<protein>
    <recommendedName>
        <fullName evidence="3">NAD(P)-binding protein</fullName>
    </recommendedName>
</protein>
<reference evidence="1" key="1">
    <citation type="journal article" date="2020" name="Stud. Mycol.">
        <title>101 Dothideomycetes genomes: a test case for predicting lifestyles and emergence of pathogens.</title>
        <authorList>
            <person name="Haridas S."/>
            <person name="Albert R."/>
            <person name="Binder M."/>
            <person name="Bloem J."/>
            <person name="Labutti K."/>
            <person name="Salamov A."/>
            <person name="Andreopoulos B."/>
            <person name="Baker S."/>
            <person name="Barry K."/>
            <person name="Bills G."/>
            <person name="Bluhm B."/>
            <person name="Cannon C."/>
            <person name="Castanera R."/>
            <person name="Culley D."/>
            <person name="Daum C."/>
            <person name="Ezra D."/>
            <person name="Gonzalez J."/>
            <person name="Henrissat B."/>
            <person name="Kuo A."/>
            <person name="Liang C."/>
            <person name="Lipzen A."/>
            <person name="Lutzoni F."/>
            <person name="Magnuson J."/>
            <person name="Mondo S."/>
            <person name="Nolan M."/>
            <person name="Ohm R."/>
            <person name="Pangilinan J."/>
            <person name="Park H.-J."/>
            <person name="Ramirez L."/>
            <person name="Alfaro M."/>
            <person name="Sun H."/>
            <person name="Tritt A."/>
            <person name="Yoshinaga Y."/>
            <person name="Zwiers L.-H."/>
            <person name="Turgeon B."/>
            <person name="Goodwin S."/>
            <person name="Spatafora J."/>
            <person name="Crous P."/>
            <person name="Grigoriev I."/>
        </authorList>
    </citation>
    <scope>NUCLEOTIDE SEQUENCE</scope>
    <source>
        <strain evidence="1">CBS 123094</strain>
    </source>
</reference>
<evidence type="ECO:0000313" key="1">
    <source>
        <dbReference type="EMBL" id="KAF2003124.1"/>
    </source>
</evidence>
<dbReference type="OrthoDB" id="2735536at2759"/>
<dbReference type="AlphaFoldDB" id="A0A6A5WQD4"/>
<dbReference type="Gene3D" id="3.40.50.720">
    <property type="entry name" value="NAD(P)-binding Rossmann-like Domain"/>
    <property type="match status" value="1"/>
</dbReference>
<dbReference type="SUPFAM" id="SSF51735">
    <property type="entry name" value="NAD(P)-binding Rossmann-fold domains"/>
    <property type="match status" value="1"/>
</dbReference>
<keyword evidence="2" id="KW-1185">Reference proteome</keyword>
<name>A0A6A5WQD4_9PLEO</name>
<sequence>MENILSASENSGTVKRVVVTQAGAGFVNPDDGFLDNKMDKVINEHTPINTKVAAFRPPLLSPHHAYCGAKAYCMSFLNSLKSRSPPLPFSIVQVIPGTVIGPSELHTTPHEAKASMDRMSQALLFNTPKAQYCFGFVHVEDCAKVHVEALDEVSVPDVDIPEWFIAGGTGEDGKGIEELWREVGEMVEREFEHEVGEGLFTVGRENWPVNMPYRVENEMTRRMVLGGGKFKSLVECVRDVAGWYKQLDQVEKENK</sequence>
<dbReference type="InterPro" id="IPR036291">
    <property type="entry name" value="NAD(P)-bd_dom_sf"/>
</dbReference>
<proteinExistence type="predicted"/>
<organism evidence="1 2">
    <name type="scientific">Amniculicola lignicola CBS 123094</name>
    <dbReference type="NCBI Taxonomy" id="1392246"/>
    <lineage>
        <taxon>Eukaryota</taxon>
        <taxon>Fungi</taxon>
        <taxon>Dikarya</taxon>
        <taxon>Ascomycota</taxon>
        <taxon>Pezizomycotina</taxon>
        <taxon>Dothideomycetes</taxon>
        <taxon>Pleosporomycetidae</taxon>
        <taxon>Pleosporales</taxon>
        <taxon>Amniculicolaceae</taxon>
        <taxon>Amniculicola</taxon>
    </lineage>
</organism>
<evidence type="ECO:0008006" key="3">
    <source>
        <dbReference type="Google" id="ProtNLM"/>
    </source>
</evidence>
<accession>A0A6A5WQD4</accession>